<dbReference type="Pfam" id="PF05922">
    <property type="entry name" value="Inhibitor_I9"/>
    <property type="match status" value="1"/>
</dbReference>
<evidence type="ECO:0000256" key="1">
    <source>
        <dbReference type="ARBA" id="ARBA00011073"/>
    </source>
</evidence>
<keyword evidence="5 11" id="KW-0732">Signal</keyword>
<keyword evidence="6 9" id="KW-0378">Hydrolase</keyword>
<dbReference type="InterPro" id="IPR015500">
    <property type="entry name" value="Peptidase_S8_subtilisin-rel"/>
</dbReference>
<dbReference type="InterPro" id="IPR036852">
    <property type="entry name" value="Peptidase_S8/S53_dom_sf"/>
</dbReference>
<evidence type="ECO:0000256" key="10">
    <source>
        <dbReference type="RuleBase" id="RU003355"/>
    </source>
</evidence>
<feature type="chain" id="PRO_5016305941" evidence="11">
    <location>
        <begin position="32"/>
        <end position="1066"/>
    </location>
</feature>
<keyword evidence="3" id="KW-0964">Secreted</keyword>
<reference evidence="15 16" key="1">
    <citation type="submission" date="2018-06" db="EMBL/GenBank/DDBJ databases">
        <title>Paenibacillus montanisoli sp. nov., isolated from mountain area soil.</title>
        <authorList>
            <person name="Wu M."/>
        </authorList>
    </citation>
    <scope>NUCLEOTIDE SEQUENCE [LARGE SCALE GENOMIC DNA]</scope>
    <source>
        <strain evidence="15 16">RA17</strain>
    </source>
</reference>
<feature type="active site" description="Charge relay system" evidence="8 9">
    <location>
        <position position="260"/>
    </location>
</feature>
<evidence type="ECO:0000256" key="7">
    <source>
        <dbReference type="ARBA" id="ARBA00022825"/>
    </source>
</evidence>
<dbReference type="AlphaFoldDB" id="A0A328U3H7"/>
<organism evidence="15 16">
    <name type="scientific">Paenibacillus montanisoli</name>
    <dbReference type="NCBI Taxonomy" id="2081970"/>
    <lineage>
        <taxon>Bacteria</taxon>
        <taxon>Bacillati</taxon>
        <taxon>Bacillota</taxon>
        <taxon>Bacilli</taxon>
        <taxon>Bacillales</taxon>
        <taxon>Paenibacillaceae</taxon>
        <taxon>Paenibacillus</taxon>
    </lineage>
</organism>
<dbReference type="PANTHER" id="PTHR43806">
    <property type="entry name" value="PEPTIDASE S8"/>
    <property type="match status" value="1"/>
</dbReference>
<feature type="domain" description="Peptidase S8/S53" evidence="12">
    <location>
        <begin position="210"/>
        <end position="651"/>
    </location>
</feature>
<feature type="active site" description="Charge relay system" evidence="8 9">
    <location>
        <position position="219"/>
    </location>
</feature>
<dbReference type="Pfam" id="PF02225">
    <property type="entry name" value="PA"/>
    <property type="match status" value="1"/>
</dbReference>
<dbReference type="InterPro" id="IPR010259">
    <property type="entry name" value="S8pro/Inhibitor_I9"/>
</dbReference>
<dbReference type="InterPro" id="IPR000209">
    <property type="entry name" value="Peptidase_S8/S53_dom"/>
</dbReference>
<gene>
    <name evidence="15" type="ORF">DL346_21005</name>
</gene>
<evidence type="ECO:0000313" key="16">
    <source>
        <dbReference type="Proteomes" id="UP000249260"/>
    </source>
</evidence>
<dbReference type="OrthoDB" id="9798386at2"/>
<evidence type="ECO:0000259" key="12">
    <source>
        <dbReference type="Pfam" id="PF00082"/>
    </source>
</evidence>
<dbReference type="InterPro" id="IPR034213">
    <property type="entry name" value="S8_Vpr-like"/>
</dbReference>
<dbReference type="Gene3D" id="3.50.30.30">
    <property type="match status" value="1"/>
</dbReference>
<dbReference type="Pfam" id="PF00082">
    <property type="entry name" value="Peptidase_S8"/>
    <property type="match status" value="1"/>
</dbReference>
<comment type="similarity">
    <text evidence="1 9 10">Belongs to the peptidase S8 family.</text>
</comment>
<dbReference type="InterPro" id="IPR046450">
    <property type="entry name" value="PA_dom_sf"/>
</dbReference>
<dbReference type="Gene3D" id="3.40.50.200">
    <property type="entry name" value="Peptidase S8/S53 domain"/>
    <property type="match status" value="2"/>
</dbReference>
<feature type="active site" description="Charge relay system" evidence="8 9">
    <location>
        <position position="613"/>
    </location>
</feature>
<keyword evidence="16" id="KW-1185">Reference proteome</keyword>
<dbReference type="InterPro" id="IPR003137">
    <property type="entry name" value="PA_domain"/>
</dbReference>
<protein>
    <submittedName>
        <fullName evidence="15">Peptidase</fullName>
    </submittedName>
</protein>
<evidence type="ECO:0000256" key="5">
    <source>
        <dbReference type="ARBA" id="ARBA00022729"/>
    </source>
</evidence>
<evidence type="ECO:0000256" key="11">
    <source>
        <dbReference type="SAM" id="SignalP"/>
    </source>
</evidence>
<evidence type="ECO:0000259" key="13">
    <source>
        <dbReference type="Pfam" id="PF02225"/>
    </source>
</evidence>
<comment type="caution">
    <text evidence="15">The sequence shown here is derived from an EMBL/GenBank/DDBJ whole genome shotgun (WGS) entry which is preliminary data.</text>
</comment>
<evidence type="ECO:0000256" key="9">
    <source>
        <dbReference type="PROSITE-ProRule" id="PRU01240"/>
    </source>
</evidence>
<name>A0A328U3H7_9BACL</name>
<dbReference type="PRINTS" id="PR00723">
    <property type="entry name" value="SUBTILISIN"/>
</dbReference>
<sequence>MSFKKRLLKLTSATVCSTLLATMVLPQISSATPSSPHLFHPKFPGKQNSSSVPSAAIISKSVSLKPAFISPNLKTDSAAETRVIVRLSSQPTAVGKFAAKAGAGKLAAESTESALQAEQTAFIGSASKKGLKIKVHHQFKTVLNGLEVSIPANQIPELAKLPGVLSVYENRTYTPIPVQEPSAEESDTPFDTNPIHQIGADAAWAKGLTGAGLKVGVIDTGVDYKHPDLAGAYKGGYDSSNQDSDPYEDYDPVNQAFTEHGTHVSGTIVGRAANKTSSLVQKGIAYESDLYVYKVLSATGDGNSSGTTATVIDGIERAVRDGMDVLNLSLGADGDKDPNSPDAIAVNNAVLAGTVVVVANGNAGDAYPYYYTMGTPATSQLGISVGAATSPGSRFEADFSSSLSAASYELHAMGWRTTEENFSDLLGAAPLDAVYVGLGNVQDYEGIDVTGKVVLISRGIIPFVDKIAFAKSHGAKAAIIFNGNANAEGQADLSESVAGRDGFIGSLGFLGDSFDFIPTYDMSGAEGRALARSIIAAPDTPLTFSFSGFEGSVAEGDHMATFSSRGPNSDSAFGIKPDFTAPGVSIMSTWPMYGKFDRKADYDEAYNRISGTSMATPHVAGLSLLLLQEHPDWTPFDVRAALANTADSTYDESGQLYDVYTQGAGRVNIANAIETPALLQTIDELTIYNKNLQPVEVTNYGDSASFGLMDAGEAAASGQLQLKNTSDSAVTYTAAVVMHNNVSSYLDTPDPSAIDVSLQGLTNGTVTAAANAATPFTLSLAPRANAAEGIYEGEVVLQSAGLPTLHLPFAVHVGDETPDSGLGLQQFEVAPKVISPAFEGIEGVQESMNASFELKADNSNYLDVEIYDLEDNLLGIYTDFLNMDDSGLHFIEPGTFQIAGLGTAYYPVDENGNLIMKNGSPVTAKLTDGTYRLNVNALQLGIDENGGLYLETDAAGNPIYFSALTTFGVQTDADALLVKKAATAFKAKITNNLTPNEPVLILPTANGITYAVTGSSNPSLITADGLFKAKPSSTTTVKLTVTIASAASPEVYTNVTVSVKLQGTKR</sequence>
<proteinExistence type="inferred from homology"/>
<evidence type="ECO:0000256" key="8">
    <source>
        <dbReference type="PIRSR" id="PIRSR615500-1"/>
    </source>
</evidence>
<dbReference type="InterPro" id="IPR050131">
    <property type="entry name" value="Peptidase_S8_subtilisin-like"/>
</dbReference>
<evidence type="ECO:0000256" key="4">
    <source>
        <dbReference type="ARBA" id="ARBA00022670"/>
    </source>
</evidence>
<dbReference type="PROSITE" id="PS00136">
    <property type="entry name" value="SUBTILASE_ASP"/>
    <property type="match status" value="1"/>
</dbReference>
<keyword evidence="4 9" id="KW-0645">Protease</keyword>
<dbReference type="SUPFAM" id="SSF52743">
    <property type="entry name" value="Subtilisin-like"/>
    <property type="match status" value="1"/>
</dbReference>
<dbReference type="InterPro" id="IPR023828">
    <property type="entry name" value="Peptidase_S8_Ser-AS"/>
</dbReference>
<dbReference type="InterPro" id="IPR023827">
    <property type="entry name" value="Peptidase_S8_Asp-AS"/>
</dbReference>
<dbReference type="RefSeq" id="WP_112884333.1">
    <property type="nucleotide sequence ID" value="NZ_QLUW01000004.1"/>
</dbReference>
<evidence type="ECO:0000256" key="6">
    <source>
        <dbReference type="ARBA" id="ARBA00022801"/>
    </source>
</evidence>
<dbReference type="GO" id="GO:0006508">
    <property type="term" value="P:proteolysis"/>
    <property type="evidence" value="ECO:0007669"/>
    <property type="project" value="UniProtKB-KW"/>
</dbReference>
<accession>A0A328U3H7</accession>
<keyword evidence="2" id="KW-0134">Cell wall</keyword>
<dbReference type="PROSITE" id="PS00137">
    <property type="entry name" value="SUBTILASE_HIS"/>
    <property type="match status" value="1"/>
</dbReference>
<evidence type="ECO:0000313" key="15">
    <source>
        <dbReference type="EMBL" id="RAP74544.1"/>
    </source>
</evidence>
<evidence type="ECO:0000256" key="3">
    <source>
        <dbReference type="ARBA" id="ARBA00022525"/>
    </source>
</evidence>
<evidence type="ECO:0000256" key="2">
    <source>
        <dbReference type="ARBA" id="ARBA00022512"/>
    </source>
</evidence>
<feature type="domain" description="PA" evidence="13">
    <location>
        <begin position="440"/>
        <end position="490"/>
    </location>
</feature>
<dbReference type="CDD" id="cd02133">
    <property type="entry name" value="PA_C5a_like"/>
    <property type="match status" value="1"/>
</dbReference>
<dbReference type="Proteomes" id="UP000249260">
    <property type="component" value="Unassembled WGS sequence"/>
</dbReference>
<dbReference type="PANTHER" id="PTHR43806:SF65">
    <property type="entry name" value="SERINE PROTEASE APRX"/>
    <property type="match status" value="1"/>
</dbReference>
<dbReference type="GO" id="GO:0004252">
    <property type="term" value="F:serine-type endopeptidase activity"/>
    <property type="evidence" value="ECO:0007669"/>
    <property type="project" value="UniProtKB-UniRule"/>
</dbReference>
<dbReference type="EMBL" id="QLUW01000004">
    <property type="protein sequence ID" value="RAP74544.1"/>
    <property type="molecule type" value="Genomic_DNA"/>
</dbReference>
<dbReference type="CDD" id="cd07474">
    <property type="entry name" value="Peptidases_S8_subtilisin_Vpr-like"/>
    <property type="match status" value="1"/>
</dbReference>
<dbReference type="PROSITE" id="PS00138">
    <property type="entry name" value="SUBTILASE_SER"/>
    <property type="match status" value="1"/>
</dbReference>
<dbReference type="SUPFAM" id="SSF52025">
    <property type="entry name" value="PA domain"/>
    <property type="match status" value="1"/>
</dbReference>
<evidence type="ECO:0000259" key="14">
    <source>
        <dbReference type="Pfam" id="PF05922"/>
    </source>
</evidence>
<keyword evidence="7 9" id="KW-0720">Serine protease</keyword>
<feature type="domain" description="Inhibitor I9" evidence="14">
    <location>
        <begin position="106"/>
        <end position="174"/>
    </location>
</feature>
<dbReference type="InterPro" id="IPR022398">
    <property type="entry name" value="Peptidase_S8_His-AS"/>
</dbReference>
<dbReference type="PROSITE" id="PS51892">
    <property type="entry name" value="SUBTILASE"/>
    <property type="match status" value="1"/>
</dbReference>
<feature type="signal peptide" evidence="11">
    <location>
        <begin position="1"/>
        <end position="31"/>
    </location>
</feature>